<comment type="similarity">
    <text evidence="2">Belongs to the EMC6 family.</text>
</comment>
<keyword evidence="6 7" id="KW-0472">Membrane</keyword>
<feature type="transmembrane region" description="Helical" evidence="7">
    <location>
        <begin position="47"/>
        <end position="67"/>
    </location>
</feature>
<dbReference type="PANTHER" id="PTHR12906:SF0">
    <property type="entry name" value="GEL COMPLEX SUBUNIT OPTI"/>
    <property type="match status" value="1"/>
</dbReference>
<sequence>MASSIGKAFAADPKIEKDDLMDYMHWVKQVLGLIFGIIAGSMKFTGFPVIIIFAIALSAVSLFYAWKIIQTEEIEAWDIVSEAFGPAFFSFVLAWILSYTFL</sequence>
<evidence type="ECO:0000256" key="3">
    <source>
        <dbReference type="ARBA" id="ARBA00022692"/>
    </source>
</evidence>
<evidence type="ECO:0000256" key="5">
    <source>
        <dbReference type="ARBA" id="ARBA00022989"/>
    </source>
</evidence>
<dbReference type="EMBL" id="CAJZBQ010000044">
    <property type="protein sequence ID" value="CAG9327880.1"/>
    <property type="molecule type" value="Genomic_DNA"/>
</dbReference>
<dbReference type="PANTHER" id="PTHR12906">
    <property type="entry name" value="PROTEIN C20ORF24 RAB5-INTERACTING PROTEIN"/>
    <property type="match status" value="1"/>
</dbReference>
<dbReference type="InterPro" id="IPR010742">
    <property type="entry name" value="RCAF1"/>
</dbReference>
<keyword evidence="9" id="KW-1185">Reference proteome</keyword>
<accession>A0AAU9JLX3</accession>
<comment type="subcellular location">
    <subcellularLocation>
        <location evidence="1">Endoplasmic reticulum membrane</location>
        <topology evidence="1">Multi-pass membrane protein</topology>
    </subcellularLocation>
</comment>
<gene>
    <name evidence="8" type="ORF">BSTOLATCC_MIC44502</name>
</gene>
<name>A0AAU9JLX3_9CILI</name>
<evidence type="ECO:0000313" key="8">
    <source>
        <dbReference type="EMBL" id="CAG9327880.1"/>
    </source>
</evidence>
<keyword evidence="4" id="KW-0256">Endoplasmic reticulum</keyword>
<evidence type="ECO:0000256" key="2">
    <source>
        <dbReference type="ARBA" id="ARBA00009436"/>
    </source>
</evidence>
<dbReference type="GO" id="GO:0005789">
    <property type="term" value="C:endoplasmic reticulum membrane"/>
    <property type="evidence" value="ECO:0007669"/>
    <property type="project" value="UniProtKB-SubCell"/>
</dbReference>
<reference evidence="8" key="1">
    <citation type="submission" date="2021-09" db="EMBL/GenBank/DDBJ databases">
        <authorList>
            <consortium name="AG Swart"/>
            <person name="Singh M."/>
            <person name="Singh A."/>
            <person name="Seah K."/>
            <person name="Emmerich C."/>
        </authorList>
    </citation>
    <scope>NUCLEOTIDE SEQUENCE</scope>
    <source>
        <strain evidence="8">ATCC30299</strain>
    </source>
</reference>
<evidence type="ECO:0000256" key="7">
    <source>
        <dbReference type="SAM" id="Phobius"/>
    </source>
</evidence>
<keyword evidence="3 7" id="KW-0812">Transmembrane</keyword>
<dbReference type="GO" id="GO:0097250">
    <property type="term" value="P:mitochondrial respirasome assembly"/>
    <property type="evidence" value="ECO:0007669"/>
    <property type="project" value="InterPro"/>
</dbReference>
<feature type="transmembrane region" description="Helical" evidence="7">
    <location>
        <begin position="79"/>
        <end position="101"/>
    </location>
</feature>
<proteinExistence type="inferred from homology"/>
<protein>
    <recommendedName>
        <fullName evidence="10">Rab5-interacting protein</fullName>
    </recommendedName>
</protein>
<evidence type="ECO:0000313" key="9">
    <source>
        <dbReference type="Proteomes" id="UP001162131"/>
    </source>
</evidence>
<keyword evidence="5 7" id="KW-1133">Transmembrane helix</keyword>
<organism evidence="8 9">
    <name type="scientific">Blepharisma stoltei</name>
    <dbReference type="NCBI Taxonomy" id="1481888"/>
    <lineage>
        <taxon>Eukaryota</taxon>
        <taxon>Sar</taxon>
        <taxon>Alveolata</taxon>
        <taxon>Ciliophora</taxon>
        <taxon>Postciliodesmatophora</taxon>
        <taxon>Heterotrichea</taxon>
        <taxon>Heterotrichida</taxon>
        <taxon>Blepharismidae</taxon>
        <taxon>Blepharisma</taxon>
    </lineage>
</organism>
<dbReference type="Pfam" id="PF07019">
    <property type="entry name" value="EMC6"/>
    <property type="match status" value="1"/>
</dbReference>
<dbReference type="InterPro" id="IPR029008">
    <property type="entry name" value="EMC6-like"/>
</dbReference>
<dbReference type="Proteomes" id="UP001162131">
    <property type="component" value="Unassembled WGS sequence"/>
</dbReference>
<evidence type="ECO:0000256" key="6">
    <source>
        <dbReference type="ARBA" id="ARBA00023136"/>
    </source>
</evidence>
<dbReference type="GO" id="GO:0005739">
    <property type="term" value="C:mitochondrion"/>
    <property type="evidence" value="ECO:0007669"/>
    <property type="project" value="GOC"/>
</dbReference>
<evidence type="ECO:0000256" key="1">
    <source>
        <dbReference type="ARBA" id="ARBA00004477"/>
    </source>
</evidence>
<evidence type="ECO:0000256" key="4">
    <source>
        <dbReference type="ARBA" id="ARBA00022824"/>
    </source>
</evidence>
<evidence type="ECO:0008006" key="10">
    <source>
        <dbReference type="Google" id="ProtNLM"/>
    </source>
</evidence>
<comment type="caution">
    <text evidence="8">The sequence shown here is derived from an EMBL/GenBank/DDBJ whole genome shotgun (WGS) entry which is preliminary data.</text>
</comment>
<dbReference type="AlphaFoldDB" id="A0AAU9JLX3"/>